<dbReference type="InterPro" id="IPR025321">
    <property type="entry name" value="DUF4227"/>
</dbReference>
<keyword evidence="1" id="KW-1133">Transmembrane helix</keyword>
<dbReference type="Proteomes" id="UP001597458">
    <property type="component" value="Unassembled WGS sequence"/>
</dbReference>
<feature type="transmembrane region" description="Helical" evidence="1">
    <location>
        <begin position="12"/>
        <end position="29"/>
    </location>
</feature>
<accession>A0ABW5PS53</accession>
<organism evidence="2 3">
    <name type="scientific">Terrilactibacillus laevilacticus</name>
    <dbReference type="NCBI Taxonomy" id="1380157"/>
    <lineage>
        <taxon>Bacteria</taxon>
        <taxon>Bacillati</taxon>
        <taxon>Bacillota</taxon>
        <taxon>Bacilli</taxon>
        <taxon>Bacillales</taxon>
        <taxon>Bacillaceae</taxon>
        <taxon>Terrilactibacillus</taxon>
    </lineage>
</organism>
<dbReference type="EMBL" id="JBHUMR010000013">
    <property type="protein sequence ID" value="MFD2617703.1"/>
    <property type="molecule type" value="Genomic_DNA"/>
</dbReference>
<keyword evidence="1" id="KW-0472">Membrane</keyword>
<gene>
    <name evidence="2" type="ORF">ACFSTF_10340</name>
</gene>
<protein>
    <submittedName>
        <fullName evidence="2">DUF4227 family protein</fullName>
    </submittedName>
</protein>
<keyword evidence="3" id="KW-1185">Reference proteome</keyword>
<keyword evidence="1" id="KW-0812">Transmembrane</keyword>
<proteinExistence type="predicted"/>
<comment type="caution">
    <text evidence="2">The sequence shown here is derived from an EMBL/GenBank/DDBJ whole genome shotgun (WGS) entry which is preliminary data.</text>
</comment>
<reference evidence="3" key="1">
    <citation type="journal article" date="2019" name="Int. J. Syst. Evol. Microbiol.">
        <title>The Global Catalogue of Microorganisms (GCM) 10K type strain sequencing project: providing services to taxonomists for standard genome sequencing and annotation.</title>
        <authorList>
            <consortium name="The Broad Institute Genomics Platform"/>
            <consortium name="The Broad Institute Genome Sequencing Center for Infectious Disease"/>
            <person name="Wu L."/>
            <person name="Ma J."/>
        </authorList>
    </citation>
    <scope>NUCLEOTIDE SEQUENCE [LARGE SCALE GENOMIC DNA]</scope>
    <source>
        <strain evidence="3">TISTR 2241</strain>
    </source>
</reference>
<evidence type="ECO:0000256" key="1">
    <source>
        <dbReference type="SAM" id="Phobius"/>
    </source>
</evidence>
<name>A0ABW5PS53_9BACI</name>
<dbReference type="RefSeq" id="WP_141190610.1">
    <property type="nucleotide sequence ID" value="NZ_JBHUMR010000013.1"/>
</dbReference>
<sequence>MKNFYSGLIETCRVLILFVVLTLFFYYALNHLDRREESYHKYDEPIGRAIKVSYTVDEEQMTKQNWFPRLMEFFRNGE</sequence>
<dbReference type="Pfam" id="PF14004">
    <property type="entry name" value="DUF4227"/>
    <property type="match status" value="1"/>
</dbReference>
<evidence type="ECO:0000313" key="2">
    <source>
        <dbReference type="EMBL" id="MFD2617703.1"/>
    </source>
</evidence>
<evidence type="ECO:0000313" key="3">
    <source>
        <dbReference type="Proteomes" id="UP001597458"/>
    </source>
</evidence>